<gene>
    <name evidence="2" type="ORF">VN97_g10310</name>
</gene>
<sequence>MCVCDISAELSLFLYLTISLYASISAYVVVTPYTYGDLPTSISTDPGGATWALPRLYPMTGPPSRSGSIDITRSGRSFTLFGITYLRSYLGT</sequence>
<accession>A0AAI9T9T7</accession>
<keyword evidence="1" id="KW-0472">Membrane</keyword>
<comment type="caution">
    <text evidence="2">The sequence shown here is derived from an EMBL/GenBank/DDBJ whole genome shotgun (WGS) entry which is preliminary data.</text>
</comment>
<reference evidence="2" key="2">
    <citation type="journal article" date="2016" name="Fungal Biol.">
        <title>Ochratoxin A production by Penicillium thymicola.</title>
        <authorList>
            <person name="Nguyen H.D.T."/>
            <person name="McMullin D.R."/>
            <person name="Ponomareva E."/>
            <person name="Riley R."/>
            <person name="Pomraning K.R."/>
            <person name="Baker S.E."/>
            <person name="Seifert K.A."/>
        </authorList>
    </citation>
    <scope>NUCLEOTIDE SEQUENCE</scope>
    <source>
        <strain evidence="2">DAOM 180753</strain>
    </source>
</reference>
<evidence type="ECO:0000313" key="3">
    <source>
        <dbReference type="Proteomes" id="UP001227192"/>
    </source>
</evidence>
<evidence type="ECO:0000256" key="1">
    <source>
        <dbReference type="SAM" id="Phobius"/>
    </source>
</evidence>
<evidence type="ECO:0000313" key="2">
    <source>
        <dbReference type="EMBL" id="KAJ9483108.1"/>
    </source>
</evidence>
<organism evidence="2 3">
    <name type="scientific">Penicillium thymicola</name>
    <dbReference type="NCBI Taxonomy" id="293382"/>
    <lineage>
        <taxon>Eukaryota</taxon>
        <taxon>Fungi</taxon>
        <taxon>Dikarya</taxon>
        <taxon>Ascomycota</taxon>
        <taxon>Pezizomycotina</taxon>
        <taxon>Eurotiomycetes</taxon>
        <taxon>Eurotiomycetidae</taxon>
        <taxon>Eurotiales</taxon>
        <taxon>Aspergillaceae</taxon>
        <taxon>Penicillium</taxon>
    </lineage>
</organism>
<keyword evidence="1" id="KW-1133">Transmembrane helix</keyword>
<name>A0AAI9T9T7_PENTH</name>
<keyword evidence="3" id="KW-1185">Reference proteome</keyword>
<keyword evidence="1" id="KW-0812">Transmembrane</keyword>
<proteinExistence type="predicted"/>
<dbReference type="Proteomes" id="UP001227192">
    <property type="component" value="Unassembled WGS sequence"/>
</dbReference>
<dbReference type="EMBL" id="LACB01000468">
    <property type="protein sequence ID" value="KAJ9483108.1"/>
    <property type="molecule type" value="Genomic_DNA"/>
</dbReference>
<protein>
    <submittedName>
        <fullName evidence="2">Uncharacterized protein</fullName>
    </submittedName>
</protein>
<feature type="transmembrane region" description="Helical" evidence="1">
    <location>
        <begin position="12"/>
        <end position="30"/>
    </location>
</feature>
<reference evidence="2" key="1">
    <citation type="submission" date="2015-06" db="EMBL/GenBank/DDBJ databases">
        <authorList>
            <person name="Nguyen H."/>
        </authorList>
    </citation>
    <scope>NUCLEOTIDE SEQUENCE</scope>
    <source>
        <strain evidence="2">DAOM 180753</strain>
    </source>
</reference>
<dbReference type="AlphaFoldDB" id="A0AAI9T9T7"/>